<accession>A0ABR2G9P3</accession>
<sequence length="84" mass="9000">MSLWKGLSNLKNPVPLLVFPNGGGDVLALLLFSAIGRYNHGLLIFVTDTLLTNDPFLAGWFLSAYFLGGYSEDGRGANGLLTTP</sequence>
<dbReference type="InterPro" id="IPR021414">
    <property type="entry name" value="DUF3054"/>
</dbReference>
<dbReference type="PANTHER" id="PTHR35283:SF3">
    <property type="entry name" value="T12C22.21 PROTEIN"/>
    <property type="match status" value="1"/>
</dbReference>
<keyword evidence="3" id="KW-1185">Reference proteome</keyword>
<evidence type="ECO:0000313" key="1">
    <source>
        <dbReference type="EMBL" id="KAK8596943.1"/>
    </source>
</evidence>
<evidence type="ECO:0000313" key="2">
    <source>
        <dbReference type="EMBL" id="KAK8596944.1"/>
    </source>
</evidence>
<reference evidence="2 3" key="1">
    <citation type="journal article" date="2024" name="G3 (Bethesda)">
        <title>Genome assembly of Hibiscus sabdariffa L. provides insights into metabolisms of medicinal natural products.</title>
        <authorList>
            <person name="Kim T."/>
        </authorList>
    </citation>
    <scope>NUCLEOTIDE SEQUENCE [LARGE SCALE GENOMIC DNA]</scope>
    <source>
        <strain evidence="2">TK-2024</strain>
        <tissue evidence="2">Old leaves</tissue>
    </source>
</reference>
<dbReference type="EMBL" id="JBBPBM010000002">
    <property type="protein sequence ID" value="KAK8596944.1"/>
    <property type="molecule type" value="Genomic_DNA"/>
</dbReference>
<dbReference type="EMBL" id="JBBPBM010000002">
    <property type="protein sequence ID" value="KAK8596943.1"/>
    <property type="molecule type" value="Genomic_DNA"/>
</dbReference>
<dbReference type="Proteomes" id="UP001472677">
    <property type="component" value="Unassembled WGS sequence"/>
</dbReference>
<protein>
    <submittedName>
        <fullName evidence="2">Uncharacterized protein</fullName>
    </submittedName>
</protein>
<evidence type="ECO:0000313" key="3">
    <source>
        <dbReference type="Proteomes" id="UP001472677"/>
    </source>
</evidence>
<gene>
    <name evidence="1" type="ORF">V6N12_065420</name>
    <name evidence="2" type="ORF">V6N12_065421</name>
</gene>
<proteinExistence type="predicted"/>
<dbReference type="PANTHER" id="PTHR35283">
    <property type="entry name" value="T12C22.21 PROTEIN"/>
    <property type="match status" value="1"/>
</dbReference>
<name>A0ABR2G9P3_9ROSI</name>
<organism evidence="2 3">
    <name type="scientific">Hibiscus sabdariffa</name>
    <name type="common">roselle</name>
    <dbReference type="NCBI Taxonomy" id="183260"/>
    <lineage>
        <taxon>Eukaryota</taxon>
        <taxon>Viridiplantae</taxon>
        <taxon>Streptophyta</taxon>
        <taxon>Embryophyta</taxon>
        <taxon>Tracheophyta</taxon>
        <taxon>Spermatophyta</taxon>
        <taxon>Magnoliopsida</taxon>
        <taxon>eudicotyledons</taxon>
        <taxon>Gunneridae</taxon>
        <taxon>Pentapetalae</taxon>
        <taxon>rosids</taxon>
        <taxon>malvids</taxon>
        <taxon>Malvales</taxon>
        <taxon>Malvaceae</taxon>
        <taxon>Malvoideae</taxon>
        <taxon>Hibiscus</taxon>
    </lineage>
</organism>
<dbReference type="Pfam" id="PF11255">
    <property type="entry name" value="DUF3054"/>
    <property type="match status" value="1"/>
</dbReference>
<comment type="caution">
    <text evidence="2">The sequence shown here is derived from an EMBL/GenBank/DDBJ whole genome shotgun (WGS) entry which is preliminary data.</text>
</comment>